<organism evidence="3 4">
    <name type="scientific">Chiloscyllium punctatum</name>
    <name type="common">Brownbanded bambooshark</name>
    <name type="synonym">Hemiscyllium punctatum</name>
    <dbReference type="NCBI Taxonomy" id="137246"/>
    <lineage>
        <taxon>Eukaryota</taxon>
        <taxon>Metazoa</taxon>
        <taxon>Chordata</taxon>
        <taxon>Craniata</taxon>
        <taxon>Vertebrata</taxon>
        <taxon>Chondrichthyes</taxon>
        <taxon>Elasmobranchii</taxon>
        <taxon>Galeomorphii</taxon>
        <taxon>Galeoidea</taxon>
        <taxon>Orectolobiformes</taxon>
        <taxon>Hemiscylliidae</taxon>
        <taxon>Chiloscyllium</taxon>
    </lineage>
</organism>
<dbReference type="EMBL" id="BEZZ01002661">
    <property type="protein sequence ID" value="GCC17184.1"/>
    <property type="molecule type" value="Genomic_DNA"/>
</dbReference>
<sequence length="95" mass="10767">MCDVIKSLATLLLGLRYVLEYHPGRSSRRKSIPGGKQLSMDAVASAPFRPSQGFLSRRLKGSIKRTKSQPKLDRTSSFRHILPRFRSADHDRSEN</sequence>
<evidence type="ECO:0000256" key="1">
    <source>
        <dbReference type="SAM" id="MobiDB-lite"/>
    </source>
</evidence>
<comment type="caution">
    <text evidence="3">The sequence shown here is derived from an EMBL/GenBank/DDBJ whole genome shotgun (WGS) entry which is preliminary data.</text>
</comment>
<dbReference type="OrthoDB" id="9950250at2759"/>
<dbReference type="OMA" id="HHPEIEY"/>
<evidence type="ECO:0000259" key="2">
    <source>
        <dbReference type="Pfam" id="PF25321"/>
    </source>
</evidence>
<reference evidence="3 4" key="1">
    <citation type="journal article" date="2018" name="Nat. Ecol. Evol.">
        <title>Shark genomes provide insights into elasmobranch evolution and the origin of vertebrates.</title>
        <authorList>
            <person name="Hara Y"/>
            <person name="Yamaguchi K"/>
            <person name="Onimaru K"/>
            <person name="Kadota M"/>
            <person name="Koyanagi M"/>
            <person name="Keeley SD"/>
            <person name="Tatsumi K"/>
            <person name="Tanaka K"/>
            <person name="Motone F"/>
            <person name="Kageyama Y"/>
            <person name="Nozu R"/>
            <person name="Adachi N"/>
            <person name="Nishimura O"/>
            <person name="Nakagawa R"/>
            <person name="Tanegashima C"/>
            <person name="Kiyatake I"/>
            <person name="Matsumoto R"/>
            <person name="Murakumo K"/>
            <person name="Nishida K"/>
            <person name="Terakita A"/>
            <person name="Kuratani S"/>
            <person name="Sato K"/>
            <person name="Hyodo S Kuraku.S."/>
        </authorList>
    </citation>
    <scope>NUCLEOTIDE SEQUENCE [LARGE SCALE GENOMIC DNA]</scope>
</reference>
<name>A0A401RGC7_CHIPU</name>
<dbReference type="InterPro" id="IPR057606">
    <property type="entry name" value="SynGAP1-like_PH"/>
</dbReference>
<accession>A0A401RGC7</accession>
<dbReference type="STRING" id="137246.A0A401RGC7"/>
<feature type="compositionally biased region" description="Basic residues" evidence="1">
    <location>
        <begin position="59"/>
        <end position="68"/>
    </location>
</feature>
<dbReference type="AlphaFoldDB" id="A0A401RGC7"/>
<feature type="compositionally biased region" description="Basic and acidic residues" evidence="1">
    <location>
        <begin position="86"/>
        <end position="95"/>
    </location>
</feature>
<keyword evidence="4" id="KW-1185">Reference proteome</keyword>
<dbReference type="Pfam" id="PF25321">
    <property type="entry name" value="PH_RASGAP"/>
    <property type="match status" value="1"/>
</dbReference>
<proteinExistence type="predicted"/>
<evidence type="ECO:0000313" key="4">
    <source>
        <dbReference type="Proteomes" id="UP000287033"/>
    </source>
</evidence>
<feature type="region of interest" description="Disordered" evidence="1">
    <location>
        <begin position="59"/>
        <end position="95"/>
    </location>
</feature>
<evidence type="ECO:0000313" key="3">
    <source>
        <dbReference type="EMBL" id="GCC17184.1"/>
    </source>
</evidence>
<protein>
    <recommendedName>
        <fullName evidence="2">Ras/Rap GTPase-activating protein SynGAP-like PH domain-containing protein</fullName>
    </recommendedName>
</protein>
<gene>
    <name evidence="3" type="ORF">chiPu_0020497</name>
</gene>
<dbReference type="Proteomes" id="UP000287033">
    <property type="component" value="Unassembled WGS sequence"/>
</dbReference>
<feature type="domain" description="Ras/Rap GTPase-activating protein SynGAP-like PH" evidence="2">
    <location>
        <begin position="46"/>
        <end position="94"/>
    </location>
</feature>